<dbReference type="AlphaFoldDB" id="A0A8J5R8C2"/>
<evidence type="ECO:0000256" key="2">
    <source>
        <dbReference type="ARBA" id="ARBA00006966"/>
    </source>
</evidence>
<comment type="similarity">
    <text evidence="2">Belongs to the threonine aldolase family.</text>
</comment>
<protein>
    <recommendedName>
        <fullName evidence="5">Aromatic amino acid beta-eliminating lyase/threonine aldolase domain-containing protein</fullName>
    </recommendedName>
</protein>
<keyword evidence="7" id="KW-1185">Reference proteome</keyword>
<dbReference type="GO" id="GO:0008732">
    <property type="term" value="F:L-allo-threonine aldolase activity"/>
    <property type="evidence" value="ECO:0007669"/>
    <property type="project" value="TreeGrafter"/>
</dbReference>
<accession>A0A8J5R8C2</accession>
<gene>
    <name evidence="6" type="ORF">G9C98_002540</name>
</gene>
<dbReference type="Proteomes" id="UP000729913">
    <property type="component" value="Unassembled WGS sequence"/>
</dbReference>
<sequence>MYSIEKNISDEVMVVNLRSDTFTKPSKEMRQAMFDAEVGDDVCEEDPTVIKLQKVAAELLGKEEGLFVPSGSMGNLIAIMVHCDQRGCEIYLGEDCHIVQHEQGSTAQIAGVTISTIPNNANGTFNINTIKSRLRDLKNVHHPISRMIAVENTLNGKILPLEWLKEVVEFGKNNNLKVHMDGARLWNAAIGSNTCVKDIVRGLDSVTFCLSKGLGAPVGSILCGSSEFIIKAHRCRKLLGGGMRQVGVLAAAGLVALDGRFRLHKDHEKATAMMKAINQMNSKIINVNAASVQTNMVFVDVKNSEAIDAEKVVHRLGTVIDDHPDDQAIVKAWAEWKGCLRLVFHIDISDEMLDAAVKKFKYVISQLDPAINN</sequence>
<dbReference type="PIRSF" id="PIRSF017617">
    <property type="entry name" value="Thr_aldolase"/>
    <property type="match status" value="1"/>
</dbReference>
<reference evidence="6" key="2">
    <citation type="submission" date="2021-04" db="EMBL/GenBank/DDBJ databases">
        <title>Genome-wide patterns of bracovirus chromosomal integration into multiple host tissues during parasitism.</title>
        <authorList>
            <person name="Chebbi M.A.C."/>
        </authorList>
    </citation>
    <scope>NUCLEOTIDE SEQUENCE</scope>
    <source>
        <tissue evidence="6">Whole body</tissue>
    </source>
</reference>
<keyword evidence="4" id="KW-0456">Lyase</keyword>
<dbReference type="NCBIfam" id="NF041359">
    <property type="entry name" value="GntG_guanitoxin"/>
    <property type="match status" value="1"/>
</dbReference>
<evidence type="ECO:0000259" key="5">
    <source>
        <dbReference type="Pfam" id="PF01212"/>
    </source>
</evidence>
<evidence type="ECO:0000256" key="4">
    <source>
        <dbReference type="ARBA" id="ARBA00023239"/>
    </source>
</evidence>
<proteinExistence type="inferred from homology"/>
<dbReference type="Pfam" id="PF01212">
    <property type="entry name" value="Beta_elim_lyase"/>
    <property type="match status" value="1"/>
</dbReference>
<evidence type="ECO:0000256" key="1">
    <source>
        <dbReference type="ARBA" id="ARBA00001933"/>
    </source>
</evidence>
<dbReference type="PANTHER" id="PTHR48097:SF9">
    <property type="entry name" value="L-THREONINE ALDOLASE"/>
    <property type="match status" value="1"/>
</dbReference>
<reference evidence="6" key="1">
    <citation type="submission" date="2020-03" db="EMBL/GenBank/DDBJ databases">
        <authorList>
            <person name="Chebbi M.A."/>
            <person name="Drezen J.M."/>
        </authorList>
    </citation>
    <scope>NUCLEOTIDE SEQUENCE</scope>
    <source>
        <tissue evidence="6">Whole body</tissue>
    </source>
</reference>
<dbReference type="GO" id="GO:0005829">
    <property type="term" value="C:cytosol"/>
    <property type="evidence" value="ECO:0007669"/>
    <property type="project" value="TreeGrafter"/>
</dbReference>
<keyword evidence="3" id="KW-0663">Pyridoxal phosphate</keyword>
<organism evidence="6 7">
    <name type="scientific">Cotesia typhae</name>
    <dbReference type="NCBI Taxonomy" id="2053667"/>
    <lineage>
        <taxon>Eukaryota</taxon>
        <taxon>Metazoa</taxon>
        <taxon>Ecdysozoa</taxon>
        <taxon>Arthropoda</taxon>
        <taxon>Hexapoda</taxon>
        <taxon>Insecta</taxon>
        <taxon>Pterygota</taxon>
        <taxon>Neoptera</taxon>
        <taxon>Endopterygota</taxon>
        <taxon>Hymenoptera</taxon>
        <taxon>Apocrita</taxon>
        <taxon>Ichneumonoidea</taxon>
        <taxon>Braconidae</taxon>
        <taxon>Microgastrinae</taxon>
        <taxon>Cotesia</taxon>
    </lineage>
</organism>
<dbReference type="EMBL" id="JAAOIC020000020">
    <property type="protein sequence ID" value="KAG8040544.1"/>
    <property type="molecule type" value="Genomic_DNA"/>
</dbReference>
<dbReference type="FunFam" id="3.40.640.10:FF:000030">
    <property type="entry name" value="Low-specificity L-threonine aldolase"/>
    <property type="match status" value="1"/>
</dbReference>
<dbReference type="InterPro" id="IPR001597">
    <property type="entry name" value="ArAA_b-elim_lyase/Thr_aldolase"/>
</dbReference>
<evidence type="ECO:0000313" key="7">
    <source>
        <dbReference type="Proteomes" id="UP000729913"/>
    </source>
</evidence>
<evidence type="ECO:0000256" key="3">
    <source>
        <dbReference type="ARBA" id="ARBA00022898"/>
    </source>
</evidence>
<comment type="caution">
    <text evidence="6">The sequence shown here is derived from an EMBL/GenBank/DDBJ whole genome shotgun (WGS) entry which is preliminary data.</text>
</comment>
<name>A0A8J5R8C2_9HYME</name>
<dbReference type="GO" id="GO:0006545">
    <property type="term" value="P:glycine biosynthetic process"/>
    <property type="evidence" value="ECO:0007669"/>
    <property type="project" value="TreeGrafter"/>
</dbReference>
<dbReference type="InterPro" id="IPR023603">
    <property type="entry name" value="Low_specificity_L-TA-like"/>
</dbReference>
<dbReference type="GO" id="GO:0006567">
    <property type="term" value="P:L-threonine catabolic process"/>
    <property type="evidence" value="ECO:0007669"/>
    <property type="project" value="TreeGrafter"/>
</dbReference>
<evidence type="ECO:0000313" key="6">
    <source>
        <dbReference type="EMBL" id="KAG8040544.1"/>
    </source>
</evidence>
<feature type="domain" description="Aromatic amino acid beta-eliminating lyase/threonine aldolase" evidence="5">
    <location>
        <begin position="16"/>
        <end position="300"/>
    </location>
</feature>
<comment type="cofactor">
    <cofactor evidence="1">
        <name>pyridoxal 5'-phosphate</name>
        <dbReference type="ChEBI" id="CHEBI:597326"/>
    </cofactor>
</comment>
<dbReference type="PANTHER" id="PTHR48097">
    <property type="entry name" value="L-THREONINE ALDOLASE-RELATED"/>
    <property type="match status" value="1"/>
</dbReference>
<dbReference type="OrthoDB" id="10261951at2759"/>